<dbReference type="EMBL" id="QSAI01000001">
    <property type="protein sequence ID" value="RGW50674.1"/>
    <property type="molecule type" value="Genomic_DNA"/>
</dbReference>
<accession>A0A3E4WVR0</accession>
<gene>
    <name evidence="5" type="ORF">DW783_10795</name>
    <name evidence="4" type="ORF">DWV70_00280</name>
    <name evidence="3" type="ORF">DWX04_05115</name>
    <name evidence="2" type="ORF">DXC16_05675</name>
</gene>
<dbReference type="Proteomes" id="UP000285469">
    <property type="component" value="Unassembled WGS sequence"/>
</dbReference>
<dbReference type="Proteomes" id="UP000261003">
    <property type="component" value="Unassembled WGS sequence"/>
</dbReference>
<evidence type="ECO:0000313" key="2">
    <source>
        <dbReference type="EMBL" id="RGM46030.1"/>
    </source>
</evidence>
<evidence type="ECO:0000256" key="1">
    <source>
        <dbReference type="SAM" id="Phobius"/>
    </source>
</evidence>
<reference evidence="6 7" key="1">
    <citation type="submission" date="2018-08" db="EMBL/GenBank/DDBJ databases">
        <title>A genome reference for cultivated species of the human gut microbiota.</title>
        <authorList>
            <person name="Zou Y."/>
            <person name="Xue W."/>
            <person name="Luo G."/>
        </authorList>
    </citation>
    <scope>NUCLEOTIDE SEQUENCE [LARGE SCALE GENOMIC DNA]</scope>
    <source>
        <strain evidence="4 9">AF12-25</strain>
        <strain evidence="3 8">AF18-14</strain>
        <strain evidence="5 7">AM30-40</strain>
        <strain evidence="2 6">OM08-13BH</strain>
    </source>
</reference>
<comment type="caution">
    <text evidence="2">The sequence shown here is derived from an EMBL/GenBank/DDBJ whole genome shotgun (WGS) entry which is preliminary data.</text>
</comment>
<dbReference type="EMBL" id="QSJM01000028">
    <property type="protein sequence ID" value="RHD79881.1"/>
    <property type="molecule type" value="Genomic_DNA"/>
</dbReference>
<feature type="transmembrane region" description="Helical" evidence="1">
    <location>
        <begin position="7"/>
        <end position="23"/>
    </location>
</feature>
<evidence type="ECO:0000313" key="4">
    <source>
        <dbReference type="EMBL" id="RGW50674.1"/>
    </source>
</evidence>
<dbReference type="AlphaFoldDB" id="A0A3E4WVR0"/>
<dbReference type="Proteomes" id="UP000283429">
    <property type="component" value="Unassembled WGS sequence"/>
</dbReference>
<proteinExistence type="predicted"/>
<sequence length="142" mass="16618">MNTNRKIYVFYFTVILLAVLAMMVFDLNIIIKAILCFLIFSCLMVMRSIKRAYDLADDIDPDTLDKVTSLTDDYAIGDEKRNHDSNLDSYLNLLIETDEELSKDPTIDQKSFSYNVRLNRRIAERLESIQRKEQEHVENTNN</sequence>
<dbReference type="Proteomes" id="UP000283833">
    <property type="component" value="Unassembled WGS sequence"/>
</dbReference>
<evidence type="ECO:0008006" key="10">
    <source>
        <dbReference type="Google" id="ProtNLM"/>
    </source>
</evidence>
<organism evidence="2 6">
    <name type="scientific">Phocaeicola vulgatus</name>
    <name type="common">Bacteroides vulgatus</name>
    <dbReference type="NCBI Taxonomy" id="821"/>
    <lineage>
        <taxon>Bacteria</taxon>
        <taxon>Pseudomonadati</taxon>
        <taxon>Bacteroidota</taxon>
        <taxon>Bacteroidia</taxon>
        <taxon>Bacteroidales</taxon>
        <taxon>Bacteroidaceae</taxon>
        <taxon>Phocaeicola</taxon>
    </lineage>
</organism>
<evidence type="ECO:0000313" key="3">
    <source>
        <dbReference type="EMBL" id="RGT96097.1"/>
    </source>
</evidence>
<dbReference type="GeneID" id="60062344"/>
<dbReference type="EMBL" id="QSTG01000006">
    <property type="protein sequence ID" value="RGM46030.1"/>
    <property type="molecule type" value="Genomic_DNA"/>
</dbReference>
<dbReference type="RefSeq" id="WP_005939537.1">
    <property type="nucleotide sequence ID" value="NZ_CAXTCG010000145.1"/>
</dbReference>
<keyword evidence="1" id="KW-0472">Membrane</keyword>
<protein>
    <recommendedName>
        <fullName evidence="10">Transmembrane protein</fullName>
    </recommendedName>
</protein>
<evidence type="ECO:0000313" key="5">
    <source>
        <dbReference type="EMBL" id="RHD79881.1"/>
    </source>
</evidence>
<dbReference type="EMBL" id="QRXI01000005">
    <property type="protein sequence ID" value="RGT96097.1"/>
    <property type="molecule type" value="Genomic_DNA"/>
</dbReference>
<evidence type="ECO:0000313" key="7">
    <source>
        <dbReference type="Proteomes" id="UP000283429"/>
    </source>
</evidence>
<evidence type="ECO:0000313" key="6">
    <source>
        <dbReference type="Proteomes" id="UP000261003"/>
    </source>
</evidence>
<feature type="transmembrane region" description="Helical" evidence="1">
    <location>
        <begin position="29"/>
        <end position="46"/>
    </location>
</feature>
<name>A0A3E4WVR0_PHOVU</name>
<keyword evidence="1" id="KW-0812">Transmembrane</keyword>
<evidence type="ECO:0000313" key="9">
    <source>
        <dbReference type="Proteomes" id="UP000285469"/>
    </source>
</evidence>
<evidence type="ECO:0000313" key="8">
    <source>
        <dbReference type="Proteomes" id="UP000283833"/>
    </source>
</evidence>
<keyword evidence="1" id="KW-1133">Transmembrane helix</keyword>